<protein>
    <submittedName>
        <fullName evidence="2">Uncharacterized protein</fullName>
    </submittedName>
</protein>
<feature type="region of interest" description="Disordered" evidence="1">
    <location>
        <begin position="1"/>
        <end position="44"/>
    </location>
</feature>
<reference evidence="2 3" key="1">
    <citation type="journal article" date="2017" name="Curr. Biol.">
        <title>Genome architecture and evolution of a unichromosomal asexual nematode.</title>
        <authorList>
            <person name="Fradin H."/>
            <person name="Zegar C."/>
            <person name="Gutwein M."/>
            <person name="Lucas J."/>
            <person name="Kovtun M."/>
            <person name="Corcoran D."/>
            <person name="Baugh L.R."/>
            <person name="Kiontke K."/>
            <person name="Gunsalus K."/>
            <person name="Fitch D.H."/>
            <person name="Piano F."/>
        </authorList>
    </citation>
    <scope>NUCLEOTIDE SEQUENCE [LARGE SCALE GENOMIC DNA]</scope>
    <source>
        <strain evidence="2">PF1309</strain>
    </source>
</reference>
<comment type="caution">
    <text evidence="2">The sequence shown here is derived from an EMBL/GenBank/DDBJ whole genome shotgun (WGS) entry which is preliminary data.</text>
</comment>
<dbReference type="Proteomes" id="UP000218231">
    <property type="component" value="Unassembled WGS sequence"/>
</dbReference>
<evidence type="ECO:0000313" key="2">
    <source>
        <dbReference type="EMBL" id="PAV88481.1"/>
    </source>
</evidence>
<dbReference type="EMBL" id="LIAE01006518">
    <property type="protein sequence ID" value="PAV88481.1"/>
    <property type="molecule type" value="Genomic_DNA"/>
</dbReference>
<accession>A0A2A2LQF2</accession>
<sequence>MECHWQTKEGRKKSNEKRQKEEERGIEAEDRGQYGIQTEGQSGRRMELGIRNTRLEIQSKEAEAEKAAREMRYSDRQSGNGK</sequence>
<keyword evidence="3" id="KW-1185">Reference proteome</keyword>
<evidence type="ECO:0000256" key="1">
    <source>
        <dbReference type="SAM" id="MobiDB-lite"/>
    </source>
</evidence>
<feature type="compositionally biased region" description="Basic and acidic residues" evidence="1">
    <location>
        <begin position="1"/>
        <end position="32"/>
    </location>
</feature>
<feature type="region of interest" description="Disordered" evidence="1">
    <location>
        <begin position="59"/>
        <end position="82"/>
    </location>
</feature>
<gene>
    <name evidence="2" type="ORF">WR25_23110</name>
</gene>
<proteinExistence type="predicted"/>
<organism evidence="2 3">
    <name type="scientific">Diploscapter pachys</name>
    <dbReference type="NCBI Taxonomy" id="2018661"/>
    <lineage>
        <taxon>Eukaryota</taxon>
        <taxon>Metazoa</taxon>
        <taxon>Ecdysozoa</taxon>
        <taxon>Nematoda</taxon>
        <taxon>Chromadorea</taxon>
        <taxon>Rhabditida</taxon>
        <taxon>Rhabditina</taxon>
        <taxon>Rhabditomorpha</taxon>
        <taxon>Rhabditoidea</taxon>
        <taxon>Rhabditidae</taxon>
        <taxon>Diploscapter</taxon>
    </lineage>
</organism>
<feature type="compositionally biased region" description="Basic and acidic residues" evidence="1">
    <location>
        <begin position="59"/>
        <end position="75"/>
    </location>
</feature>
<dbReference type="AlphaFoldDB" id="A0A2A2LQF2"/>
<name>A0A2A2LQF2_9BILA</name>
<evidence type="ECO:0000313" key="3">
    <source>
        <dbReference type="Proteomes" id="UP000218231"/>
    </source>
</evidence>